<dbReference type="Proteomes" id="UP001066276">
    <property type="component" value="Chromosome 8"/>
</dbReference>
<keyword evidence="2" id="KW-1185">Reference proteome</keyword>
<name>A0AAV7NWE2_PLEWA</name>
<dbReference type="EMBL" id="JANPWB010000012">
    <property type="protein sequence ID" value="KAJ1119304.1"/>
    <property type="molecule type" value="Genomic_DNA"/>
</dbReference>
<gene>
    <name evidence="1" type="ORF">NDU88_007490</name>
</gene>
<accession>A0AAV7NWE2</accession>
<reference evidence="1" key="1">
    <citation type="journal article" date="2022" name="bioRxiv">
        <title>Sequencing and chromosome-scale assembly of the giantPleurodeles waltlgenome.</title>
        <authorList>
            <person name="Brown T."/>
            <person name="Elewa A."/>
            <person name="Iarovenko S."/>
            <person name="Subramanian E."/>
            <person name="Araus A.J."/>
            <person name="Petzold A."/>
            <person name="Susuki M."/>
            <person name="Suzuki K.-i.T."/>
            <person name="Hayashi T."/>
            <person name="Toyoda A."/>
            <person name="Oliveira C."/>
            <person name="Osipova E."/>
            <person name="Leigh N.D."/>
            <person name="Simon A."/>
            <person name="Yun M.H."/>
        </authorList>
    </citation>
    <scope>NUCLEOTIDE SEQUENCE</scope>
    <source>
        <strain evidence="1">20211129_DDA</strain>
        <tissue evidence="1">Liver</tissue>
    </source>
</reference>
<protein>
    <submittedName>
        <fullName evidence="1">Uncharacterized protein</fullName>
    </submittedName>
</protein>
<dbReference type="AlphaFoldDB" id="A0AAV7NWE2"/>
<sequence>MPDPAPHHFMQIGSGEKHLQLFACLVSSYVGHCSFLALRLGESSKQRDPLTVEDTNIQNEGPDGWALVQQTLTQLTQEIKERFAISKVTQKGIQTTCSNLETKIENLTQRTQELE</sequence>
<evidence type="ECO:0000313" key="1">
    <source>
        <dbReference type="EMBL" id="KAJ1119304.1"/>
    </source>
</evidence>
<proteinExistence type="predicted"/>
<comment type="caution">
    <text evidence="1">The sequence shown here is derived from an EMBL/GenBank/DDBJ whole genome shotgun (WGS) entry which is preliminary data.</text>
</comment>
<organism evidence="1 2">
    <name type="scientific">Pleurodeles waltl</name>
    <name type="common">Iberian ribbed newt</name>
    <dbReference type="NCBI Taxonomy" id="8319"/>
    <lineage>
        <taxon>Eukaryota</taxon>
        <taxon>Metazoa</taxon>
        <taxon>Chordata</taxon>
        <taxon>Craniata</taxon>
        <taxon>Vertebrata</taxon>
        <taxon>Euteleostomi</taxon>
        <taxon>Amphibia</taxon>
        <taxon>Batrachia</taxon>
        <taxon>Caudata</taxon>
        <taxon>Salamandroidea</taxon>
        <taxon>Salamandridae</taxon>
        <taxon>Pleurodelinae</taxon>
        <taxon>Pleurodeles</taxon>
    </lineage>
</organism>
<evidence type="ECO:0000313" key="2">
    <source>
        <dbReference type="Proteomes" id="UP001066276"/>
    </source>
</evidence>